<evidence type="ECO:0000313" key="2">
    <source>
        <dbReference type="EMBL" id="CAH8246349.1"/>
    </source>
</evidence>
<reference evidence="2" key="1">
    <citation type="submission" date="2022-06" db="EMBL/GenBank/DDBJ databases">
        <authorList>
            <person name="Dietemann V."/>
            <person name="Ory F."/>
            <person name="Dainat B."/>
            <person name="Oberhansli S."/>
        </authorList>
    </citation>
    <scope>NUCLEOTIDE SEQUENCE</scope>
    <source>
        <strain evidence="2">Ena-SAMPLE-TAB-26-04-2022-14:26:32:270-5432</strain>
    </source>
</reference>
<organism evidence="2 3">
    <name type="scientific">Paenibacillus melissococcoides</name>
    <dbReference type="NCBI Taxonomy" id="2912268"/>
    <lineage>
        <taxon>Bacteria</taxon>
        <taxon>Bacillati</taxon>
        <taxon>Bacillota</taxon>
        <taxon>Bacilli</taxon>
        <taxon>Bacillales</taxon>
        <taxon>Paenibacillaceae</taxon>
        <taxon>Paenibacillus</taxon>
    </lineage>
</organism>
<comment type="caution">
    <text evidence="2">The sequence shown here is derived from an EMBL/GenBank/DDBJ whole genome shotgun (WGS) entry which is preliminary data.</text>
</comment>
<protein>
    <submittedName>
        <fullName evidence="2">Uncharacterized protein</fullName>
    </submittedName>
</protein>
<keyword evidence="3" id="KW-1185">Reference proteome</keyword>
<name>A0ABN8U5X3_9BACL</name>
<dbReference type="RefSeq" id="WP_213431193.1">
    <property type="nucleotide sequence ID" value="NZ_AP031286.1"/>
</dbReference>
<evidence type="ECO:0000256" key="1">
    <source>
        <dbReference type="SAM" id="MobiDB-lite"/>
    </source>
</evidence>
<accession>A0ABN8U5X3</accession>
<proteinExistence type="predicted"/>
<dbReference type="Proteomes" id="UP001154322">
    <property type="component" value="Unassembled WGS sequence"/>
</dbReference>
<dbReference type="EMBL" id="CALYLO010000005">
    <property type="protein sequence ID" value="CAH8246349.1"/>
    <property type="molecule type" value="Genomic_DNA"/>
</dbReference>
<feature type="region of interest" description="Disordered" evidence="1">
    <location>
        <begin position="104"/>
        <end position="126"/>
    </location>
</feature>
<sequence length="126" mass="14052">MSRTAEGFIEDKRLLAMYKEGFSHVAGAVSQVECLKPETAQILVDAYSETNGRLLKQIRSERIALEAEIKQFLAQANSKLVYLVGLERHLSQLQEQLETIHHEAMENQETAPEEPSVTAIEGGEPS</sequence>
<gene>
    <name evidence="2" type="ORF">WJ0W_003584</name>
</gene>
<evidence type="ECO:0000313" key="3">
    <source>
        <dbReference type="Proteomes" id="UP001154322"/>
    </source>
</evidence>